<feature type="transmembrane region" description="Helical" evidence="1">
    <location>
        <begin position="195"/>
        <end position="213"/>
    </location>
</feature>
<dbReference type="PANTHER" id="PTHR19353:SF73">
    <property type="entry name" value="FATTY ACID DESATURASE"/>
    <property type="match status" value="1"/>
</dbReference>
<dbReference type="CDD" id="cd03507">
    <property type="entry name" value="Delta12-FADS-like"/>
    <property type="match status" value="1"/>
</dbReference>
<keyword evidence="1" id="KW-0812">Transmembrane</keyword>
<proteinExistence type="predicted"/>
<feature type="transmembrane region" description="Helical" evidence="1">
    <location>
        <begin position="37"/>
        <end position="55"/>
    </location>
</feature>
<evidence type="ECO:0000259" key="2">
    <source>
        <dbReference type="Pfam" id="PF00487"/>
    </source>
</evidence>
<evidence type="ECO:0000313" key="3">
    <source>
        <dbReference type="EMBL" id="GAA5496808.1"/>
    </source>
</evidence>
<organism evidence="3 4">
    <name type="scientific">Rubritalea halochordaticola</name>
    <dbReference type="NCBI Taxonomy" id="714537"/>
    <lineage>
        <taxon>Bacteria</taxon>
        <taxon>Pseudomonadati</taxon>
        <taxon>Verrucomicrobiota</taxon>
        <taxon>Verrucomicrobiia</taxon>
        <taxon>Verrucomicrobiales</taxon>
        <taxon>Rubritaleaceae</taxon>
        <taxon>Rubritalea</taxon>
    </lineage>
</organism>
<keyword evidence="4" id="KW-1185">Reference proteome</keyword>
<feature type="transmembrane region" description="Helical" evidence="1">
    <location>
        <begin position="165"/>
        <end position="183"/>
    </location>
</feature>
<reference evidence="3 4" key="1">
    <citation type="submission" date="2024-02" db="EMBL/GenBank/DDBJ databases">
        <title>Rubritalea halochordaticola NBRC 107102.</title>
        <authorList>
            <person name="Ichikawa N."/>
            <person name="Katano-Makiyama Y."/>
            <person name="Hidaka K."/>
        </authorList>
    </citation>
    <scope>NUCLEOTIDE SEQUENCE [LARGE SCALE GENOMIC DNA]</scope>
    <source>
        <strain evidence="3 4">NBRC 107102</strain>
    </source>
</reference>
<accession>A0ABP9V2A1</accession>
<comment type="caution">
    <text evidence="3">The sequence shown here is derived from an EMBL/GenBank/DDBJ whole genome shotgun (WGS) entry which is preliminary data.</text>
</comment>
<sequence>MASKEPSRAGDKEQRREEVARWKAIVSEFQKPNAWRASWQILNSIGGYGVLWYLMYLSLSVSWWLTIPLALLAAGFLIRIFIIFHDCGHGSFYKSAKANHFWGFVTGLLTFTPYYHWKWEHSIHHATAGNLERRGVGDVMTLTVREYLESSRWKKFSYRLSRNPFILFVIAPLLIFLIMQRFPSAKAKRRERISVHTMNLAIILLAAGLITVFGFIPWLVIQVVIMSVAGSGGFWLFYVQHQYEDAYWEHAEAWEYTDAAIKGSSYYKLPKVLQWFTGNIGFHHIHHLSPRIPNYNLERCHRSHPMFEEVKPMTLFRSLKSISLRLWDEKTHKLISFGKLKRQRKNDQGGEES</sequence>
<feature type="transmembrane region" description="Helical" evidence="1">
    <location>
        <begin position="96"/>
        <end position="115"/>
    </location>
</feature>
<dbReference type="EMBL" id="BAABRL010000010">
    <property type="protein sequence ID" value="GAA5496808.1"/>
    <property type="molecule type" value="Genomic_DNA"/>
</dbReference>
<feature type="transmembrane region" description="Helical" evidence="1">
    <location>
        <begin position="61"/>
        <end position="84"/>
    </location>
</feature>
<dbReference type="InterPro" id="IPR012171">
    <property type="entry name" value="Fatty_acid_desaturase"/>
</dbReference>
<dbReference type="InterPro" id="IPR005804">
    <property type="entry name" value="FA_desaturase_dom"/>
</dbReference>
<feature type="domain" description="Fatty acid desaturase" evidence="2">
    <location>
        <begin position="62"/>
        <end position="304"/>
    </location>
</feature>
<evidence type="ECO:0000256" key="1">
    <source>
        <dbReference type="SAM" id="Phobius"/>
    </source>
</evidence>
<keyword evidence="1" id="KW-1133">Transmembrane helix</keyword>
<dbReference type="Proteomes" id="UP001424741">
    <property type="component" value="Unassembled WGS sequence"/>
</dbReference>
<dbReference type="PANTHER" id="PTHR19353">
    <property type="entry name" value="FATTY ACID DESATURASE 2"/>
    <property type="match status" value="1"/>
</dbReference>
<protein>
    <submittedName>
        <fullName evidence="3">Fatty acid desaturase</fullName>
    </submittedName>
</protein>
<name>A0ABP9V2A1_9BACT</name>
<keyword evidence="1" id="KW-0472">Membrane</keyword>
<dbReference type="Pfam" id="PF00487">
    <property type="entry name" value="FA_desaturase"/>
    <property type="match status" value="1"/>
</dbReference>
<gene>
    <name evidence="3" type="primary">des</name>
    <name evidence="3" type="ORF">Rhal01_02993</name>
</gene>
<evidence type="ECO:0000313" key="4">
    <source>
        <dbReference type="Proteomes" id="UP001424741"/>
    </source>
</evidence>
<dbReference type="RefSeq" id="WP_346189418.1">
    <property type="nucleotide sequence ID" value="NZ_BAABRL010000010.1"/>
</dbReference>